<organism evidence="1 2">
    <name type="scientific">Deinococcus cellulosilyticus (strain DSM 18568 / NBRC 106333 / KACC 11606 / 5516J-15)</name>
    <dbReference type="NCBI Taxonomy" id="1223518"/>
    <lineage>
        <taxon>Bacteria</taxon>
        <taxon>Thermotogati</taxon>
        <taxon>Deinococcota</taxon>
        <taxon>Deinococci</taxon>
        <taxon>Deinococcales</taxon>
        <taxon>Deinococcaceae</taxon>
        <taxon>Deinococcus</taxon>
    </lineage>
</organism>
<dbReference type="EMBL" id="BJXB01000001">
    <property type="protein sequence ID" value="GEM44478.1"/>
    <property type="molecule type" value="Genomic_DNA"/>
</dbReference>
<dbReference type="AlphaFoldDB" id="A0A511MW37"/>
<dbReference type="Gene3D" id="3.30.530.20">
    <property type="match status" value="1"/>
</dbReference>
<evidence type="ECO:0000313" key="1">
    <source>
        <dbReference type="EMBL" id="GEM44478.1"/>
    </source>
</evidence>
<keyword evidence="2" id="KW-1185">Reference proteome</keyword>
<dbReference type="InterPro" id="IPR023393">
    <property type="entry name" value="START-like_dom_sf"/>
</dbReference>
<dbReference type="OrthoDB" id="9810827at2"/>
<comment type="caution">
    <text evidence="1">The sequence shown here is derived from an EMBL/GenBank/DDBJ whole genome shotgun (WGS) entry which is preliminary data.</text>
</comment>
<protein>
    <submittedName>
        <fullName evidence="1">Uncharacterized protein</fullName>
    </submittedName>
</protein>
<accession>A0A511MW37</accession>
<gene>
    <name evidence="1" type="ORF">DC3_01130</name>
</gene>
<sequence>MNISTYTATTTASPQAIWQLWTNPKQWPVWDPALKSAELHGPFRQHVKGTFTYQDGKTVPFEVVACHMLENFVLAVPYLQGTQLLIKRSLKTHGESVEIEQEVTLQGSPLAKLMLKGKKDALVKETGVQITRFFELLEGISSQDKGRVDVAASRQAF</sequence>
<proteinExistence type="predicted"/>
<dbReference type="Proteomes" id="UP000321306">
    <property type="component" value="Unassembled WGS sequence"/>
</dbReference>
<dbReference type="RefSeq" id="WP_146881636.1">
    <property type="nucleotide sequence ID" value="NZ_BJXB01000001.1"/>
</dbReference>
<evidence type="ECO:0000313" key="2">
    <source>
        <dbReference type="Proteomes" id="UP000321306"/>
    </source>
</evidence>
<dbReference type="SUPFAM" id="SSF55961">
    <property type="entry name" value="Bet v1-like"/>
    <property type="match status" value="1"/>
</dbReference>
<reference evidence="1 2" key="1">
    <citation type="submission" date="2019-07" db="EMBL/GenBank/DDBJ databases">
        <title>Whole genome shotgun sequence of Deinococcus cellulosilyticus NBRC 106333.</title>
        <authorList>
            <person name="Hosoyama A."/>
            <person name="Uohara A."/>
            <person name="Ohji S."/>
            <person name="Ichikawa N."/>
        </authorList>
    </citation>
    <scope>NUCLEOTIDE SEQUENCE [LARGE SCALE GENOMIC DNA]</scope>
    <source>
        <strain evidence="1 2">NBRC 106333</strain>
    </source>
</reference>
<name>A0A511MW37_DEIC1</name>